<dbReference type="AlphaFoldDB" id="A0A6I4J214"/>
<reference evidence="1 2" key="1">
    <citation type="submission" date="2019-12" db="EMBL/GenBank/DDBJ databases">
        <authorList>
            <person name="Huq M.A."/>
        </authorList>
    </citation>
    <scope>NUCLEOTIDE SEQUENCE [LARGE SCALE GENOMIC DNA]</scope>
    <source>
        <strain evidence="1 2">MAH-20</strain>
    </source>
</reference>
<sequence length="90" mass="9437">MRPDPAMSARGRFGGLESGRAYRVSGIADAAPDCITPFYFAFSGFTFGGGPISLNCKAQPGCFSFPPGHIACMNIAFPSSCEPQRLKIGG</sequence>
<protein>
    <submittedName>
        <fullName evidence="1">Uncharacterized protein</fullName>
    </submittedName>
</protein>
<comment type="caution">
    <text evidence="1">The sequence shown here is derived from an EMBL/GenBank/DDBJ whole genome shotgun (WGS) entry which is preliminary data.</text>
</comment>
<dbReference type="RefSeq" id="WP_198159832.1">
    <property type="nucleotide sequence ID" value="NZ_WQMS01000013.1"/>
</dbReference>
<proteinExistence type="predicted"/>
<dbReference type="EMBL" id="WQMS01000013">
    <property type="protein sequence ID" value="MVO78356.1"/>
    <property type="molecule type" value="Genomic_DNA"/>
</dbReference>
<dbReference type="Proteomes" id="UP000441389">
    <property type="component" value="Unassembled WGS sequence"/>
</dbReference>
<name>A0A6I4J214_9SPHN</name>
<organism evidence="1 2">
    <name type="scientific">Sphingomonas horti</name>
    <dbReference type="NCBI Taxonomy" id="2682842"/>
    <lineage>
        <taxon>Bacteria</taxon>
        <taxon>Pseudomonadati</taxon>
        <taxon>Pseudomonadota</taxon>
        <taxon>Alphaproteobacteria</taxon>
        <taxon>Sphingomonadales</taxon>
        <taxon>Sphingomonadaceae</taxon>
        <taxon>Sphingomonas</taxon>
    </lineage>
</organism>
<keyword evidence="2" id="KW-1185">Reference proteome</keyword>
<evidence type="ECO:0000313" key="1">
    <source>
        <dbReference type="EMBL" id="MVO78356.1"/>
    </source>
</evidence>
<accession>A0A6I4J214</accession>
<evidence type="ECO:0000313" key="2">
    <source>
        <dbReference type="Proteomes" id="UP000441389"/>
    </source>
</evidence>
<gene>
    <name evidence="1" type="ORF">GON01_10480</name>
</gene>